<dbReference type="OrthoDB" id="294295at2759"/>
<dbReference type="NCBIfam" id="NF005559">
    <property type="entry name" value="PRK07231.1"/>
    <property type="match status" value="1"/>
</dbReference>
<dbReference type="Proteomes" id="UP000799439">
    <property type="component" value="Unassembled WGS sequence"/>
</dbReference>
<proteinExistence type="inferred from homology"/>
<dbReference type="GO" id="GO:0016491">
    <property type="term" value="F:oxidoreductase activity"/>
    <property type="evidence" value="ECO:0007669"/>
    <property type="project" value="UniProtKB-KW"/>
</dbReference>
<evidence type="ECO:0000313" key="5">
    <source>
        <dbReference type="Proteomes" id="UP000799439"/>
    </source>
</evidence>
<dbReference type="SUPFAM" id="SSF51735">
    <property type="entry name" value="NAD(P)-binding Rossmann-fold domains"/>
    <property type="match status" value="1"/>
</dbReference>
<dbReference type="Pfam" id="PF13561">
    <property type="entry name" value="adh_short_C2"/>
    <property type="match status" value="1"/>
</dbReference>
<dbReference type="AlphaFoldDB" id="A0A9P4IVQ6"/>
<dbReference type="Gene3D" id="3.40.50.720">
    <property type="entry name" value="NAD(P)-binding Rossmann-like Domain"/>
    <property type="match status" value="1"/>
</dbReference>
<evidence type="ECO:0000313" key="4">
    <source>
        <dbReference type="EMBL" id="KAF2150832.1"/>
    </source>
</evidence>
<keyword evidence="5" id="KW-1185">Reference proteome</keyword>
<keyword evidence="3" id="KW-0560">Oxidoreductase</keyword>
<evidence type="ECO:0000256" key="1">
    <source>
        <dbReference type="ARBA" id="ARBA00006484"/>
    </source>
</evidence>
<dbReference type="PANTHER" id="PTHR43639:SF1">
    <property type="entry name" value="SHORT-CHAIN DEHYDROGENASE_REDUCTASE FAMILY PROTEIN"/>
    <property type="match status" value="1"/>
</dbReference>
<comment type="similarity">
    <text evidence="1">Belongs to the short-chain dehydrogenases/reductases (SDR) family.</text>
</comment>
<evidence type="ECO:0000256" key="2">
    <source>
        <dbReference type="ARBA" id="ARBA00022857"/>
    </source>
</evidence>
<name>A0A9P4IVQ6_9PEZI</name>
<sequence>MSSNPPAQFPSSRLNGLVAIVTGGASPKGFGYAIAERYVAEGCRVVLADIDPSVSDSASQLSKSSGQVQGHRLDVTSRTSWEEAVKLCLDSWGRLDIVVNNAGTTYRNKSTLEVEEEEFVRVMDVNVKSIFWSVKVAVPAIQKGGRGGSIINVSSTGAVRPRPGLVWYNASKGAVSNATKGLAAEFGPDQIRVNAICPLLSATALFSQFVGVEDTTENRKKFAESIPLQRLTDPKDIANAAVFLASDEGKFITGTNFEVDGGRCI</sequence>
<protein>
    <submittedName>
        <fullName evidence="4">2,5-dichloro-2,5-cyclohexadiene-1,4-diol dehydrogenase</fullName>
    </submittedName>
</protein>
<gene>
    <name evidence="4" type="ORF">K461DRAFT_229471</name>
</gene>
<comment type="caution">
    <text evidence="4">The sequence shown here is derived from an EMBL/GenBank/DDBJ whole genome shotgun (WGS) entry which is preliminary data.</text>
</comment>
<dbReference type="InterPro" id="IPR036291">
    <property type="entry name" value="NAD(P)-bd_dom_sf"/>
</dbReference>
<reference evidence="4" key="1">
    <citation type="journal article" date="2020" name="Stud. Mycol.">
        <title>101 Dothideomycetes genomes: a test case for predicting lifestyles and emergence of pathogens.</title>
        <authorList>
            <person name="Haridas S."/>
            <person name="Albert R."/>
            <person name="Binder M."/>
            <person name="Bloem J."/>
            <person name="Labutti K."/>
            <person name="Salamov A."/>
            <person name="Andreopoulos B."/>
            <person name="Baker S."/>
            <person name="Barry K."/>
            <person name="Bills G."/>
            <person name="Bluhm B."/>
            <person name="Cannon C."/>
            <person name="Castanera R."/>
            <person name="Culley D."/>
            <person name="Daum C."/>
            <person name="Ezra D."/>
            <person name="Gonzalez J."/>
            <person name="Henrissat B."/>
            <person name="Kuo A."/>
            <person name="Liang C."/>
            <person name="Lipzen A."/>
            <person name="Lutzoni F."/>
            <person name="Magnuson J."/>
            <person name="Mondo S."/>
            <person name="Nolan M."/>
            <person name="Ohm R."/>
            <person name="Pangilinan J."/>
            <person name="Park H.-J."/>
            <person name="Ramirez L."/>
            <person name="Alfaro M."/>
            <person name="Sun H."/>
            <person name="Tritt A."/>
            <person name="Yoshinaga Y."/>
            <person name="Zwiers L.-H."/>
            <person name="Turgeon B."/>
            <person name="Goodwin S."/>
            <person name="Spatafora J."/>
            <person name="Crous P."/>
            <person name="Grigoriev I."/>
        </authorList>
    </citation>
    <scope>NUCLEOTIDE SEQUENCE</scope>
    <source>
        <strain evidence="4">CBS 260.36</strain>
    </source>
</reference>
<dbReference type="InterPro" id="IPR002347">
    <property type="entry name" value="SDR_fam"/>
</dbReference>
<dbReference type="PANTHER" id="PTHR43639">
    <property type="entry name" value="OXIDOREDUCTASE, SHORT-CHAIN DEHYDROGENASE/REDUCTASE FAMILY (AFU_ORTHOLOGUE AFUA_5G02870)"/>
    <property type="match status" value="1"/>
</dbReference>
<dbReference type="PRINTS" id="PR00080">
    <property type="entry name" value="SDRFAMILY"/>
</dbReference>
<organism evidence="4 5">
    <name type="scientific">Myriangium duriaei CBS 260.36</name>
    <dbReference type="NCBI Taxonomy" id="1168546"/>
    <lineage>
        <taxon>Eukaryota</taxon>
        <taxon>Fungi</taxon>
        <taxon>Dikarya</taxon>
        <taxon>Ascomycota</taxon>
        <taxon>Pezizomycotina</taxon>
        <taxon>Dothideomycetes</taxon>
        <taxon>Dothideomycetidae</taxon>
        <taxon>Myriangiales</taxon>
        <taxon>Myriangiaceae</taxon>
        <taxon>Myriangium</taxon>
    </lineage>
</organism>
<evidence type="ECO:0000256" key="3">
    <source>
        <dbReference type="ARBA" id="ARBA00023002"/>
    </source>
</evidence>
<accession>A0A9P4IVQ6</accession>
<dbReference type="FunFam" id="3.40.50.720:FF:000084">
    <property type="entry name" value="Short-chain dehydrogenase reductase"/>
    <property type="match status" value="1"/>
</dbReference>
<keyword evidence="2" id="KW-0521">NADP</keyword>
<dbReference type="EMBL" id="ML996089">
    <property type="protein sequence ID" value="KAF2150832.1"/>
    <property type="molecule type" value="Genomic_DNA"/>
</dbReference>
<dbReference type="PRINTS" id="PR00081">
    <property type="entry name" value="GDHRDH"/>
</dbReference>